<keyword evidence="8" id="KW-1185">Reference proteome</keyword>
<comment type="similarity">
    <text evidence="2">Belongs to the actin-binding proteins ADF family.</text>
</comment>
<dbReference type="RefSeq" id="XP_013238179.1">
    <property type="nucleotide sequence ID" value="XM_013382725.1"/>
</dbReference>
<dbReference type="InterPro" id="IPR029006">
    <property type="entry name" value="ADF-H/Gelsolin-like_dom_sf"/>
</dbReference>
<dbReference type="GO" id="GO:0003779">
    <property type="term" value="F:actin binding"/>
    <property type="evidence" value="ECO:0007669"/>
    <property type="project" value="UniProtKB-KW"/>
</dbReference>
<dbReference type="VEuPathDB" id="MicrosporidiaDB:DI09_28p80"/>
<feature type="domain" description="ADF-H" evidence="6">
    <location>
        <begin position="16"/>
        <end position="151"/>
    </location>
</feature>
<dbReference type="Gene3D" id="3.40.20.10">
    <property type="entry name" value="Severin"/>
    <property type="match status" value="1"/>
</dbReference>
<dbReference type="PROSITE" id="PS51263">
    <property type="entry name" value="ADF_H"/>
    <property type="match status" value="1"/>
</dbReference>
<comment type="caution">
    <text evidence="7">The sequence shown here is derived from an EMBL/GenBank/DDBJ whole genome shotgun (WGS) entry which is preliminary data.</text>
</comment>
<dbReference type="GO" id="GO:0016363">
    <property type="term" value="C:nuclear matrix"/>
    <property type="evidence" value="ECO:0007669"/>
    <property type="project" value="UniProtKB-SubCell"/>
</dbReference>
<proteinExistence type="inferred from homology"/>
<sequence>MSPIGGFGFQFLSKMSSGINVDDSCLVAFDELKKNSKHTYLQFKISEKRTKIVVEELVKPAATFEEFVANLPEDDGRYAVYDLEYKLSDTDGLRKKILFISWIPDSAVTGQKMTYACSKDALKSKLLGIALDIQANCKEDLEYSSIMDRLRNKN</sequence>
<dbReference type="CDD" id="cd11286">
    <property type="entry name" value="ADF_cofilin_like"/>
    <property type="match status" value="1"/>
</dbReference>
<dbReference type="Pfam" id="PF00241">
    <property type="entry name" value="Cofilin_ADF"/>
    <property type="match status" value="1"/>
</dbReference>
<dbReference type="AlphaFoldDB" id="A0A098VRT5"/>
<evidence type="ECO:0000313" key="8">
    <source>
        <dbReference type="Proteomes" id="UP000029725"/>
    </source>
</evidence>
<dbReference type="InterPro" id="IPR017904">
    <property type="entry name" value="ADF/Cofilin"/>
</dbReference>
<dbReference type="PANTHER" id="PTHR11913">
    <property type="entry name" value="COFILIN-RELATED"/>
    <property type="match status" value="1"/>
</dbReference>
<evidence type="ECO:0000313" key="7">
    <source>
        <dbReference type="EMBL" id="KGG51727.1"/>
    </source>
</evidence>
<keyword evidence="4" id="KW-0009">Actin-binding</keyword>
<accession>A0A098VRT5</accession>
<comment type="subcellular location">
    <subcellularLocation>
        <location evidence="1">Nucleus matrix</location>
    </subcellularLocation>
</comment>
<dbReference type="SMART" id="SM00102">
    <property type="entry name" value="ADF"/>
    <property type="match status" value="1"/>
</dbReference>
<dbReference type="SUPFAM" id="SSF55753">
    <property type="entry name" value="Actin depolymerizing proteins"/>
    <property type="match status" value="1"/>
</dbReference>
<evidence type="ECO:0000256" key="2">
    <source>
        <dbReference type="ARBA" id="ARBA00006844"/>
    </source>
</evidence>
<dbReference type="GeneID" id="25259392"/>
<name>A0A098VRT5_9MICR</name>
<gene>
    <name evidence="7" type="ORF">DI09_28p80</name>
</gene>
<dbReference type="GO" id="GO:0030042">
    <property type="term" value="P:actin filament depolymerization"/>
    <property type="evidence" value="ECO:0007669"/>
    <property type="project" value="InterPro"/>
</dbReference>
<dbReference type="Proteomes" id="UP000029725">
    <property type="component" value="Unassembled WGS sequence"/>
</dbReference>
<dbReference type="HOGENOM" id="CLU_094004_4_0_1"/>
<dbReference type="InterPro" id="IPR002108">
    <property type="entry name" value="ADF-H"/>
</dbReference>
<evidence type="ECO:0000256" key="3">
    <source>
        <dbReference type="ARBA" id="ARBA00015630"/>
    </source>
</evidence>
<dbReference type="OrthoDB" id="10249245at2759"/>
<dbReference type="GO" id="GO:0015629">
    <property type="term" value="C:actin cytoskeleton"/>
    <property type="evidence" value="ECO:0007669"/>
    <property type="project" value="InterPro"/>
</dbReference>
<evidence type="ECO:0000256" key="1">
    <source>
        <dbReference type="ARBA" id="ARBA00004109"/>
    </source>
</evidence>
<evidence type="ECO:0000256" key="5">
    <source>
        <dbReference type="ARBA" id="ARBA00032427"/>
    </source>
</evidence>
<evidence type="ECO:0000259" key="6">
    <source>
        <dbReference type="PROSITE" id="PS51263"/>
    </source>
</evidence>
<protein>
    <recommendedName>
        <fullName evidence="3">Cofilin</fullName>
    </recommendedName>
    <alternativeName>
        <fullName evidence="5">Actin-depolymerizing factor 1</fullName>
    </alternativeName>
</protein>
<dbReference type="EMBL" id="JMKJ01000210">
    <property type="protein sequence ID" value="KGG51727.1"/>
    <property type="molecule type" value="Genomic_DNA"/>
</dbReference>
<organism evidence="7 8">
    <name type="scientific">Mitosporidium daphniae</name>
    <dbReference type="NCBI Taxonomy" id="1485682"/>
    <lineage>
        <taxon>Eukaryota</taxon>
        <taxon>Fungi</taxon>
        <taxon>Fungi incertae sedis</taxon>
        <taxon>Microsporidia</taxon>
        <taxon>Mitosporidium</taxon>
    </lineage>
</organism>
<reference evidence="7 8" key="1">
    <citation type="submission" date="2014-04" db="EMBL/GenBank/DDBJ databases">
        <title>A new species of microsporidia sheds light on the evolution of extreme parasitism.</title>
        <authorList>
            <person name="Haag K.L."/>
            <person name="James T.Y."/>
            <person name="Larsson R."/>
            <person name="Schaer T.M."/>
            <person name="Refardt D."/>
            <person name="Pombert J.-F."/>
            <person name="Ebert D."/>
        </authorList>
    </citation>
    <scope>NUCLEOTIDE SEQUENCE [LARGE SCALE GENOMIC DNA]</scope>
    <source>
        <strain evidence="7 8">UGP3</strain>
        <tissue evidence="7">Spores</tissue>
    </source>
</reference>
<evidence type="ECO:0000256" key="4">
    <source>
        <dbReference type="ARBA" id="ARBA00023203"/>
    </source>
</evidence>